<evidence type="ECO:0000313" key="2">
    <source>
        <dbReference type="Proteomes" id="UP001596066"/>
    </source>
</evidence>
<gene>
    <name evidence="1" type="ORF">ACFPZF_09000</name>
</gene>
<sequence>MDDTRFGRHLAIYTLRPKTALSQGEVTAAVRRLADGLTEGQPHRTGNFTRFRLLYDGQEERHLLLVSADMPMSPDGRIDKLAPQFAVQAMGEYGTVTLPSVTEADLAVNSDNPEAREFDLGRQFSVAEVQPLRGKGFDGLVAAVDSHLVPYLHEGPTRGGMVTSVSLLEPAGDSYQQLLILGTVDAQGGLDPRLDELADTAAITPVGFFIQLSLNDA</sequence>
<evidence type="ECO:0000313" key="1">
    <source>
        <dbReference type="EMBL" id="MFC5641498.1"/>
    </source>
</evidence>
<keyword evidence="2" id="KW-1185">Reference proteome</keyword>
<dbReference type="RefSeq" id="WP_346146109.1">
    <property type="nucleotide sequence ID" value="NZ_BAAAUA010000026.1"/>
</dbReference>
<reference evidence="2" key="1">
    <citation type="journal article" date="2019" name="Int. J. Syst. Evol. Microbiol.">
        <title>The Global Catalogue of Microorganisms (GCM) 10K type strain sequencing project: providing services to taxonomists for standard genome sequencing and annotation.</title>
        <authorList>
            <consortium name="The Broad Institute Genomics Platform"/>
            <consortium name="The Broad Institute Genome Sequencing Center for Infectious Disease"/>
            <person name="Wu L."/>
            <person name="Ma J."/>
        </authorList>
    </citation>
    <scope>NUCLEOTIDE SEQUENCE [LARGE SCALE GENOMIC DNA]</scope>
    <source>
        <strain evidence="2">CGMCC 4.1622</strain>
    </source>
</reference>
<dbReference type="Proteomes" id="UP001596066">
    <property type="component" value="Unassembled WGS sequence"/>
</dbReference>
<protein>
    <submittedName>
        <fullName evidence="1">Uncharacterized protein</fullName>
    </submittedName>
</protein>
<accession>A0ABW0V7Z9</accession>
<organism evidence="1 2">
    <name type="scientific">Kitasatospora cinereorecta</name>
    <dbReference type="NCBI Taxonomy" id="285560"/>
    <lineage>
        <taxon>Bacteria</taxon>
        <taxon>Bacillati</taxon>
        <taxon>Actinomycetota</taxon>
        <taxon>Actinomycetes</taxon>
        <taxon>Kitasatosporales</taxon>
        <taxon>Streptomycetaceae</taxon>
        <taxon>Kitasatospora</taxon>
    </lineage>
</organism>
<comment type="caution">
    <text evidence="1">The sequence shown here is derived from an EMBL/GenBank/DDBJ whole genome shotgun (WGS) entry which is preliminary data.</text>
</comment>
<name>A0ABW0V7Z9_9ACTN</name>
<proteinExistence type="predicted"/>
<dbReference type="EMBL" id="JBHSOC010000012">
    <property type="protein sequence ID" value="MFC5641498.1"/>
    <property type="molecule type" value="Genomic_DNA"/>
</dbReference>